<accession>A0ABX8UQS1</accession>
<evidence type="ECO:0000313" key="3">
    <source>
        <dbReference type="Proteomes" id="UP000826462"/>
    </source>
</evidence>
<proteinExistence type="inferred from homology"/>
<dbReference type="Proteomes" id="UP000826462">
    <property type="component" value="Chromosome 2"/>
</dbReference>
<keyword evidence="1" id="KW-0378">Hydrolase</keyword>
<evidence type="ECO:0000313" key="2">
    <source>
        <dbReference type="EMBL" id="QYD71339.1"/>
    </source>
</evidence>
<dbReference type="EC" id="3.1.-.-" evidence="1"/>
<dbReference type="Pfam" id="PF02452">
    <property type="entry name" value="PemK_toxin"/>
    <property type="match status" value="1"/>
</dbReference>
<dbReference type="SUPFAM" id="SSF50118">
    <property type="entry name" value="Cell growth inhibitor/plasmid maintenance toxic component"/>
    <property type="match status" value="1"/>
</dbReference>
<gene>
    <name evidence="2" type="ORF">KZJ38_30385</name>
</gene>
<dbReference type="Gene3D" id="2.30.30.110">
    <property type="match status" value="1"/>
</dbReference>
<sequence>MVERGEVWLVALDPTVGSEIQKTRPCVVVSPPELNEHLNTVIVAPMTTGSRAAPFRVGLTFARKRGLILLDQICTVDKERLVKKAGAISDQALASTLSGLQEMFVD</sequence>
<dbReference type="InterPro" id="IPR003477">
    <property type="entry name" value="PemK-like"/>
</dbReference>
<comment type="function">
    <text evidence="1">Toxic component of a type II toxin-antitoxin (TA) system.</text>
</comment>
<protein>
    <recommendedName>
        <fullName evidence="1">mRNA interferase</fullName>
        <ecNumber evidence="1">3.1.-.-</ecNumber>
    </recommendedName>
</protein>
<keyword evidence="1" id="KW-0255">Endonuclease</keyword>
<dbReference type="RefSeq" id="WP_219800769.1">
    <property type="nucleotide sequence ID" value="NZ_CP080096.1"/>
</dbReference>
<keyword evidence="1" id="KW-0540">Nuclease</keyword>
<dbReference type="PANTHER" id="PTHR33988">
    <property type="entry name" value="ENDORIBONUCLEASE MAZF-RELATED"/>
    <property type="match status" value="1"/>
</dbReference>
<keyword evidence="3" id="KW-1185">Reference proteome</keyword>
<dbReference type="PANTHER" id="PTHR33988:SF2">
    <property type="entry name" value="ENDORIBONUCLEASE MAZF"/>
    <property type="match status" value="1"/>
</dbReference>
<organism evidence="2 3">
    <name type="scientific">Paraburkholderia edwinii</name>
    <dbReference type="NCBI Taxonomy" id="2861782"/>
    <lineage>
        <taxon>Bacteria</taxon>
        <taxon>Pseudomonadati</taxon>
        <taxon>Pseudomonadota</taxon>
        <taxon>Betaproteobacteria</taxon>
        <taxon>Burkholderiales</taxon>
        <taxon>Burkholderiaceae</taxon>
        <taxon>Paraburkholderia</taxon>
    </lineage>
</organism>
<evidence type="ECO:0000256" key="1">
    <source>
        <dbReference type="PIRNR" id="PIRNR033490"/>
    </source>
</evidence>
<dbReference type="PIRSF" id="PIRSF033490">
    <property type="entry name" value="MazF"/>
    <property type="match status" value="1"/>
</dbReference>
<reference evidence="2 3" key="1">
    <citation type="submission" date="2021-07" db="EMBL/GenBank/DDBJ databases">
        <title>Paraburkholderia edwinii protects Aspergillus sp. from phenazines by acting as a toxin sponge.</title>
        <authorList>
            <person name="Dahlstrom K.M."/>
            <person name="Newman D.K."/>
        </authorList>
    </citation>
    <scope>NUCLEOTIDE SEQUENCE [LARGE SCALE GENOMIC DNA]</scope>
    <source>
        <strain evidence="2 3">Pe01</strain>
    </source>
</reference>
<dbReference type="InterPro" id="IPR011067">
    <property type="entry name" value="Plasmid_toxin/cell-grow_inhib"/>
</dbReference>
<name>A0ABX8UQS1_9BURK</name>
<comment type="similarity">
    <text evidence="1">Belongs to the PemK/MazF family.</text>
</comment>
<dbReference type="EMBL" id="CP080096">
    <property type="protein sequence ID" value="QYD71339.1"/>
    <property type="molecule type" value="Genomic_DNA"/>
</dbReference>